<evidence type="ECO:0000313" key="2">
    <source>
        <dbReference type="Proteomes" id="UP000189818"/>
    </source>
</evidence>
<dbReference type="OrthoDB" id="823440at2"/>
<evidence type="ECO:0000313" key="1">
    <source>
        <dbReference type="EMBL" id="SKB78502.1"/>
    </source>
</evidence>
<dbReference type="SUPFAM" id="SSF53335">
    <property type="entry name" value="S-adenosyl-L-methionine-dependent methyltransferases"/>
    <property type="match status" value="1"/>
</dbReference>
<dbReference type="STRING" id="439228.SAMN06295920_106149"/>
<keyword evidence="1" id="KW-0489">Methyltransferase</keyword>
<dbReference type="InterPro" id="IPR029063">
    <property type="entry name" value="SAM-dependent_MTases_sf"/>
</dbReference>
<dbReference type="Gene3D" id="3.40.50.150">
    <property type="entry name" value="Vaccinia Virus protein VP39"/>
    <property type="match status" value="1"/>
</dbReference>
<dbReference type="CDD" id="cd02440">
    <property type="entry name" value="AdoMet_MTases"/>
    <property type="match status" value="1"/>
</dbReference>
<accession>A0A1T5E357</accession>
<dbReference type="Proteomes" id="UP000189818">
    <property type="component" value="Unassembled WGS sequence"/>
</dbReference>
<dbReference type="AlphaFoldDB" id="A0A1T5E357"/>
<keyword evidence="2" id="KW-1185">Reference proteome</keyword>
<dbReference type="EMBL" id="FUYM01000006">
    <property type="protein sequence ID" value="SKB78502.1"/>
    <property type="molecule type" value="Genomic_DNA"/>
</dbReference>
<reference evidence="2" key="1">
    <citation type="submission" date="2017-02" db="EMBL/GenBank/DDBJ databases">
        <authorList>
            <person name="Varghese N."/>
            <person name="Submissions S."/>
        </authorList>
    </citation>
    <scope>NUCLEOTIDE SEQUENCE [LARGE SCALE GENOMIC DNA]</scope>
    <source>
        <strain evidence="2">UM2</strain>
    </source>
</reference>
<dbReference type="GO" id="GO:0032259">
    <property type="term" value="P:methylation"/>
    <property type="evidence" value="ECO:0007669"/>
    <property type="project" value="UniProtKB-KW"/>
</dbReference>
<sequence length="431" mass="46372">MTSRELTGLLPLPERAAGDEAKRRWADAACLLAFGAIGWPWLLYSLWGGRRAEKARLLDRLGLDDHALPHLGSWKADVGFLHRIVDAVEELRPRVVVELGAGASTLVCARALERNGGGRLVSYDQHGGFVEATAQWLESQGVAADLRHAPLTRSVPGWPGSWYDLTDLPERIDLLIVDGPPWTVHPFVRGAADSLFDRLSPGAVILLDDAARPGERIVARRWRERHPGIAFRRLSGSTKGTLVGRRSTGGEVVPFPARPAARPELAGWRRAAAVMMLVGAGWVAHDVADGMDAPAEAAAFLAEASSSHSAGLTRQRMRSQIESARLNRPEIAAATGIAIPALPGRWQVVDVQLYPTGEGMAVATAMRTDRGEPVTLFATRAETPAERRPLLGRSHGRAVAYWEVGAFAYALTADIDPARVLTLAAEVAAAG</sequence>
<dbReference type="GO" id="GO:0008168">
    <property type="term" value="F:methyltransferase activity"/>
    <property type="evidence" value="ECO:0007669"/>
    <property type="project" value="UniProtKB-KW"/>
</dbReference>
<dbReference type="RefSeq" id="WP_079648909.1">
    <property type="nucleotide sequence ID" value="NZ_FUYM01000006.1"/>
</dbReference>
<gene>
    <name evidence="1" type="ORF">SAMN06295920_106149</name>
</gene>
<dbReference type="Pfam" id="PF13578">
    <property type="entry name" value="Methyltransf_24"/>
    <property type="match status" value="1"/>
</dbReference>
<name>A0A1T5E357_9SPHN</name>
<keyword evidence="1" id="KW-0808">Transferase</keyword>
<protein>
    <submittedName>
        <fullName evidence="1">Methyltransferase domain-containing protein</fullName>
    </submittedName>
</protein>
<proteinExistence type="predicted"/>
<organism evidence="1 2">
    <name type="scientific">Rhizorhabdus histidinilytica</name>
    <dbReference type="NCBI Taxonomy" id="439228"/>
    <lineage>
        <taxon>Bacteria</taxon>
        <taxon>Pseudomonadati</taxon>
        <taxon>Pseudomonadota</taxon>
        <taxon>Alphaproteobacteria</taxon>
        <taxon>Sphingomonadales</taxon>
        <taxon>Sphingomonadaceae</taxon>
        <taxon>Rhizorhabdus</taxon>
    </lineage>
</organism>